<dbReference type="EMBL" id="CP120682">
    <property type="protein sequence ID" value="WKN38033.1"/>
    <property type="molecule type" value="Genomic_DNA"/>
</dbReference>
<dbReference type="PROSITE" id="PS51186">
    <property type="entry name" value="GNAT"/>
    <property type="match status" value="1"/>
</dbReference>
<keyword evidence="1" id="KW-0808">Transferase</keyword>
<evidence type="ECO:0000256" key="2">
    <source>
        <dbReference type="ARBA" id="ARBA00023315"/>
    </source>
</evidence>
<proteinExistence type="predicted"/>
<dbReference type="InterPro" id="IPR050832">
    <property type="entry name" value="Bact_Acetyltransf"/>
</dbReference>
<dbReference type="AlphaFoldDB" id="A0AA49JEF5"/>
<name>A0AA49JEF5_9BACT</name>
<accession>A0AA49JEF5</accession>
<dbReference type="Gene3D" id="3.40.630.30">
    <property type="match status" value="1"/>
</dbReference>
<evidence type="ECO:0000256" key="1">
    <source>
        <dbReference type="ARBA" id="ARBA00022679"/>
    </source>
</evidence>
<dbReference type="PANTHER" id="PTHR43877:SF2">
    <property type="entry name" value="AMINOALKYLPHOSPHONATE N-ACETYLTRANSFERASE-RELATED"/>
    <property type="match status" value="1"/>
</dbReference>
<dbReference type="CDD" id="cd04301">
    <property type="entry name" value="NAT_SF"/>
    <property type="match status" value="1"/>
</dbReference>
<dbReference type="SUPFAM" id="SSF55729">
    <property type="entry name" value="Acyl-CoA N-acyltransferases (Nat)"/>
    <property type="match status" value="1"/>
</dbReference>
<organism evidence="4">
    <name type="scientific">Roseihalotalea indica</name>
    <dbReference type="NCBI Taxonomy" id="2867963"/>
    <lineage>
        <taxon>Bacteria</taxon>
        <taxon>Pseudomonadati</taxon>
        <taxon>Bacteroidota</taxon>
        <taxon>Cytophagia</taxon>
        <taxon>Cytophagales</taxon>
        <taxon>Catalimonadaceae</taxon>
        <taxon>Roseihalotalea</taxon>
    </lineage>
</organism>
<evidence type="ECO:0000259" key="3">
    <source>
        <dbReference type="PROSITE" id="PS51186"/>
    </source>
</evidence>
<keyword evidence="2" id="KW-0012">Acyltransferase</keyword>
<evidence type="ECO:0000313" key="4">
    <source>
        <dbReference type="EMBL" id="WKN38033.1"/>
    </source>
</evidence>
<protein>
    <submittedName>
        <fullName evidence="4">GNAT family N-acetyltransferase</fullName>
    </submittedName>
</protein>
<sequence>MESSVSNLHIDRIYPEDAERLSQVAQKAYYDHFVYLWEDNGVSYVQAMFSEDVLYRDLADPQTRYYLASQDQQPVGYLRINLEAPLDEYKNVLELSRIYLTKEGAGQGIGKKLVQRCFEEAVAQQKEAVWLKVLESSENSIAFYCKQGFVKHADITFNYPRLKTRYQSMHIMKKTMPNHAH</sequence>
<feature type="domain" description="N-acetyltransferase" evidence="3">
    <location>
        <begin position="8"/>
        <end position="177"/>
    </location>
</feature>
<dbReference type="GO" id="GO:0016747">
    <property type="term" value="F:acyltransferase activity, transferring groups other than amino-acyl groups"/>
    <property type="evidence" value="ECO:0007669"/>
    <property type="project" value="InterPro"/>
</dbReference>
<dbReference type="PANTHER" id="PTHR43877">
    <property type="entry name" value="AMINOALKYLPHOSPHONATE N-ACETYLTRANSFERASE-RELATED-RELATED"/>
    <property type="match status" value="1"/>
</dbReference>
<dbReference type="InterPro" id="IPR000182">
    <property type="entry name" value="GNAT_dom"/>
</dbReference>
<dbReference type="Pfam" id="PF00583">
    <property type="entry name" value="Acetyltransf_1"/>
    <property type="match status" value="1"/>
</dbReference>
<gene>
    <name evidence="4" type="ORF">K4G66_04840</name>
</gene>
<dbReference type="InterPro" id="IPR016181">
    <property type="entry name" value="Acyl_CoA_acyltransferase"/>
</dbReference>
<reference evidence="4" key="2">
    <citation type="journal article" date="2024" name="Antonie Van Leeuwenhoek">
        <title>Roseihalotalea indica gen. nov., sp. nov., a halophilic Bacteroidetes from mesopelagic Southwest Indian Ocean with higher carbohydrate metabolic potential.</title>
        <authorList>
            <person name="Chen B."/>
            <person name="Zhang M."/>
            <person name="Lin D."/>
            <person name="Ye J."/>
            <person name="Tang K."/>
        </authorList>
    </citation>
    <scope>NUCLEOTIDE SEQUENCE</scope>
    <source>
        <strain evidence="4">TK19036</strain>
    </source>
</reference>
<reference evidence="4" key="1">
    <citation type="journal article" date="2023" name="Comput. Struct. Biotechnol. J.">
        <title>Discovery of a novel marine Bacteroidetes with a rich repertoire of carbohydrate-active enzymes.</title>
        <authorList>
            <person name="Chen B."/>
            <person name="Liu G."/>
            <person name="Chen Q."/>
            <person name="Wang H."/>
            <person name="Liu L."/>
            <person name="Tang K."/>
        </authorList>
    </citation>
    <scope>NUCLEOTIDE SEQUENCE</scope>
    <source>
        <strain evidence="4">TK19036</strain>
    </source>
</reference>